<dbReference type="PANTHER" id="PTHR42711:SF16">
    <property type="entry name" value="ABC TRANSPORTER ATP-BINDING PROTEIN"/>
    <property type="match status" value="1"/>
</dbReference>
<keyword evidence="5" id="KW-0046">Antibiotic resistance</keyword>
<evidence type="ECO:0000256" key="5">
    <source>
        <dbReference type="ARBA" id="ARBA00023251"/>
    </source>
</evidence>
<dbReference type="PROSITE" id="PS50893">
    <property type="entry name" value="ABC_TRANSPORTER_2"/>
    <property type="match status" value="1"/>
</dbReference>
<comment type="caution">
    <text evidence="7">The sequence shown here is derived from an EMBL/GenBank/DDBJ whole genome shotgun (WGS) entry which is preliminary data.</text>
</comment>
<dbReference type="PANTHER" id="PTHR42711">
    <property type="entry name" value="ABC TRANSPORTER ATP-BINDING PROTEIN"/>
    <property type="match status" value="1"/>
</dbReference>
<keyword evidence="3" id="KW-0547">Nucleotide-binding</keyword>
<protein>
    <submittedName>
        <fullName evidence="7">ABC transporter ATP-binding protein</fullName>
    </submittedName>
</protein>
<keyword evidence="2" id="KW-0813">Transport</keyword>
<keyword evidence="8" id="KW-1185">Reference proteome</keyword>
<gene>
    <name evidence="7" type="ORF">GCM10009765_72090</name>
</gene>
<dbReference type="Proteomes" id="UP001500618">
    <property type="component" value="Unassembled WGS sequence"/>
</dbReference>
<feature type="domain" description="ABC transporter" evidence="6">
    <location>
        <begin position="8"/>
        <end position="233"/>
    </location>
</feature>
<dbReference type="RefSeq" id="WP_344314596.1">
    <property type="nucleotide sequence ID" value="NZ_BAAANY010000038.1"/>
</dbReference>
<dbReference type="EMBL" id="BAAANY010000038">
    <property type="protein sequence ID" value="GAA1712608.1"/>
    <property type="molecule type" value="Genomic_DNA"/>
</dbReference>
<evidence type="ECO:0000313" key="7">
    <source>
        <dbReference type="EMBL" id="GAA1712608.1"/>
    </source>
</evidence>
<evidence type="ECO:0000256" key="3">
    <source>
        <dbReference type="ARBA" id="ARBA00022741"/>
    </source>
</evidence>
<dbReference type="PROSITE" id="PS00211">
    <property type="entry name" value="ABC_TRANSPORTER_1"/>
    <property type="match status" value="1"/>
</dbReference>
<evidence type="ECO:0000256" key="2">
    <source>
        <dbReference type="ARBA" id="ARBA00022448"/>
    </source>
</evidence>
<dbReference type="Pfam" id="PF00005">
    <property type="entry name" value="ABC_tran"/>
    <property type="match status" value="1"/>
</dbReference>
<comment type="subcellular location">
    <subcellularLocation>
        <location evidence="1">Cell membrane</location>
        <topology evidence="1">Peripheral membrane protein</topology>
    </subcellularLocation>
</comment>
<keyword evidence="4 7" id="KW-0067">ATP-binding</keyword>
<evidence type="ECO:0000256" key="4">
    <source>
        <dbReference type="ARBA" id="ARBA00022840"/>
    </source>
</evidence>
<dbReference type="InterPro" id="IPR003593">
    <property type="entry name" value="AAA+_ATPase"/>
</dbReference>
<name>A0ABN2IVF2_9ACTN</name>
<evidence type="ECO:0000256" key="1">
    <source>
        <dbReference type="ARBA" id="ARBA00004202"/>
    </source>
</evidence>
<dbReference type="InterPro" id="IPR050763">
    <property type="entry name" value="ABC_transporter_ATP-binding"/>
</dbReference>
<dbReference type="InterPro" id="IPR003439">
    <property type="entry name" value="ABC_transporter-like_ATP-bd"/>
</dbReference>
<proteinExistence type="predicted"/>
<evidence type="ECO:0000259" key="6">
    <source>
        <dbReference type="PROSITE" id="PS50893"/>
    </source>
</evidence>
<dbReference type="Gene3D" id="3.40.50.300">
    <property type="entry name" value="P-loop containing nucleotide triphosphate hydrolases"/>
    <property type="match status" value="1"/>
</dbReference>
<dbReference type="InterPro" id="IPR017871">
    <property type="entry name" value="ABC_transporter-like_CS"/>
</dbReference>
<dbReference type="SMART" id="SM00382">
    <property type="entry name" value="AAA"/>
    <property type="match status" value="1"/>
</dbReference>
<reference evidence="7 8" key="1">
    <citation type="journal article" date="2019" name="Int. J. Syst. Evol. Microbiol.">
        <title>The Global Catalogue of Microorganisms (GCM) 10K type strain sequencing project: providing services to taxonomists for standard genome sequencing and annotation.</title>
        <authorList>
            <consortium name="The Broad Institute Genomics Platform"/>
            <consortium name="The Broad Institute Genome Sequencing Center for Infectious Disease"/>
            <person name="Wu L."/>
            <person name="Ma J."/>
        </authorList>
    </citation>
    <scope>NUCLEOTIDE SEQUENCE [LARGE SCALE GENOMIC DNA]</scope>
    <source>
        <strain evidence="7 8">JCM 14718</strain>
    </source>
</reference>
<dbReference type="SUPFAM" id="SSF52540">
    <property type="entry name" value="P-loop containing nucleoside triphosphate hydrolases"/>
    <property type="match status" value="1"/>
</dbReference>
<sequence>MRADEPAVVLQDLFVRYGPVTAVDGLSFTVRSGSVHALLGPNGAGKTSTIEVCEGYRRASGGSARVLGLDPVGEHDQLMPRIGVMLQAGGVYPGARAAEMLRLIAAYAARPLDTAMLTERLGLAKVANTPYRRLSGGEKQRLSLAMAVVGRPDLVFLDEPTAGMDPQARHATWDLVDELRKDGVTVVLTTHLMDEAERLADRVTIIDSGKVLADDTPGHLTSSCERLSFTARAHLPLAPLQAVLPEGLAALEPRPGEYVVSGDLTPQVLAAVTAWGAGNDVLLGDLRTAKRTLEDVFLELTGRELRT</sequence>
<dbReference type="GO" id="GO:0005524">
    <property type="term" value="F:ATP binding"/>
    <property type="evidence" value="ECO:0007669"/>
    <property type="project" value="UniProtKB-KW"/>
</dbReference>
<organism evidence="7 8">
    <name type="scientific">Fodinicola feengrottensis</name>
    <dbReference type="NCBI Taxonomy" id="435914"/>
    <lineage>
        <taxon>Bacteria</taxon>
        <taxon>Bacillati</taxon>
        <taxon>Actinomycetota</taxon>
        <taxon>Actinomycetes</taxon>
        <taxon>Mycobacteriales</taxon>
        <taxon>Fodinicola</taxon>
    </lineage>
</organism>
<dbReference type="CDD" id="cd03230">
    <property type="entry name" value="ABC_DR_subfamily_A"/>
    <property type="match status" value="1"/>
</dbReference>
<accession>A0ABN2IVF2</accession>
<dbReference type="InterPro" id="IPR027417">
    <property type="entry name" value="P-loop_NTPase"/>
</dbReference>
<evidence type="ECO:0000313" key="8">
    <source>
        <dbReference type="Proteomes" id="UP001500618"/>
    </source>
</evidence>